<protein>
    <submittedName>
        <fullName evidence="2">Uncharacterized protein</fullName>
    </submittedName>
</protein>
<comment type="caution">
    <text evidence="2">The sequence shown here is derived from an EMBL/GenBank/DDBJ whole genome shotgun (WGS) entry which is preliminary data.</text>
</comment>
<proteinExistence type="predicted"/>
<sequence>MKYRRLSGQMRAPSLRPQKIWVCSCDIEPQSNGGAENAVKTSKKILSKSTDPNLCLIDPLESGFLPAELLFGRKLRTTLPHSGASLQPQWNPDSLKEFRDKDHHIRDRNKRNYDSHHGVYKLAPLHPGTRVWIPDLHRYGKVIQLTKYPRSYMVDSGTQMVRHNRRQLLHRPKGKSELYNPSADEEASPPGRNTDQRAPTPRSHIPPTNMRHRSLWPSSPQEEDFLRRGAEKVEQGALSAT</sequence>
<evidence type="ECO:0000313" key="2">
    <source>
        <dbReference type="EMBL" id="KAJ8889705.1"/>
    </source>
</evidence>
<keyword evidence="3" id="KW-1185">Reference proteome</keyword>
<reference evidence="2 3" key="1">
    <citation type="submission" date="2023-02" db="EMBL/GenBank/DDBJ databases">
        <title>LHISI_Scaffold_Assembly.</title>
        <authorList>
            <person name="Stuart O.P."/>
            <person name="Cleave R."/>
            <person name="Magrath M.J.L."/>
            <person name="Mikheyev A.S."/>
        </authorList>
    </citation>
    <scope>NUCLEOTIDE SEQUENCE [LARGE SCALE GENOMIC DNA]</scope>
    <source>
        <strain evidence="2">Daus_M_001</strain>
        <tissue evidence="2">Leg muscle</tissue>
    </source>
</reference>
<evidence type="ECO:0000256" key="1">
    <source>
        <dbReference type="SAM" id="MobiDB-lite"/>
    </source>
</evidence>
<dbReference type="PANTHER" id="PTHR33244:SF3">
    <property type="entry name" value="PEPTIDASE A2 DOMAIN-CONTAINING PROTEIN"/>
    <property type="match status" value="1"/>
</dbReference>
<name>A0ABQ9I0B7_9NEOP</name>
<dbReference type="PANTHER" id="PTHR33244">
    <property type="entry name" value="INTEGRASE CATALYTIC DOMAIN-CONTAINING PROTEIN-RELATED"/>
    <property type="match status" value="1"/>
</dbReference>
<evidence type="ECO:0000313" key="3">
    <source>
        <dbReference type="Proteomes" id="UP001159363"/>
    </source>
</evidence>
<dbReference type="Proteomes" id="UP001159363">
    <property type="component" value="Chromosome 3"/>
</dbReference>
<dbReference type="EMBL" id="JARBHB010000003">
    <property type="protein sequence ID" value="KAJ8889705.1"/>
    <property type="molecule type" value="Genomic_DNA"/>
</dbReference>
<feature type="region of interest" description="Disordered" evidence="1">
    <location>
        <begin position="157"/>
        <end position="241"/>
    </location>
</feature>
<feature type="compositionally biased region" description="Basic and acidic residues" evidence="1">
    <location>
        <begin position="224"/>
        <end position="234"/>
    </location>
</feature>
<organism evidence="2 3">
    <name type="scientific">Dryococelus australis</name>
    <dbReference type="NCBI Taxonomy" id="614101"/>
    <lineage>
        <taxon>Eukaryota</taxon>
        <taxon>Metazoa</taxon>
        <taxon>Ecdysozoa</taxon>
        <taxon>Arthropoda</taxon>
        <taxon>Hexapoda</taxon>
        <taxon>Insecta</taxon>
        <taxon>Pterygota</taxon>
        <taxon>Neoptera</taxon>
        <taxon>Polyneoptera</taxon>
        <taxon>Phasmatodea</taxon>
        <taxon>Verophasmatodea</taxon>
        <taxon>Anareolatae</taxon>
        <taxon>Phasmatidae</taxon>
        <taxon>Eurycanthinae</taxon>
        <taxon>Dryococelus</taxon>
    </lineage>
</organism>
<accession>A0ABQ9I0B7</accession>
<gene>
    <name evidence="2" type="ORF">PR048_009206</name>
</gene>
<feature type="compositionally biased region" description="Basic residues" evidence="1">
    <location>
        <begin position="162"/>
        <end position="173"/>
    </location>
</feature>